<evidence type="ECO:0000256" key="1">
    <source>
        <dbReference type="SAM" id="MobiDB-lite"/>
    </source>
</evidence>
<sequence>MKHFGPLNFSLPASTDSRDPETGDVNIVVNVIESEFCLGQWLKTCTNQEGVKQLLLKIEVSILQNIRARYQNSVGYLPNEKSQCSQY</sequence>
<feature type="region of interest" description="Disordered" evidence="1">
    <location>
        <begin position="1"/>
        <end position="22"/>
    </location>
</feature>
<gene>
    <name evidence="2" type="ORF">V2K49_46015</name>
</gene>
<comment type="caution">
    <text evidence="2">The sequence shown here is derived from an EMBL/GenBank/DDBJ whole genome shotgun (WGS) entry which is preliminary data.</text>
</comment>
<dbReference type="Proteomes" id="UP001354649">
    <property type="component" value="Unassembled WGS sequence"/>
</dbReference>
<feature type="non-terminal residue" evidence="2">
    <location>
        <position position="87"/>
    </location>
</feature>
<proteinExistence type="predicted"/>
<dbReference type="AlphaFoldDB" id="A0ABD5JRD1"/>
<accession>A0ABD5JRD1</accession>
<evidence type="ECO:0000313" key="2">
    <source>
        <dbReference type="EMBL" id="MEE4590223.1"/>
    </source>
</evidence>
<protein>
    <submittedName>
        <fullName evidence="2">Uncharacterized protein</fullName>
    </submittedName>
</protein>
<evidence type="ECO:0000313" key="3">
    <source>
        <dbReference type="Proteomes" id="UP001354649"/>
    </source>
</evidence>
<organism evidence="2 3">
    <name type="scientific">Streptomyces antimycoticus</name>
    <dbReference type="NCBI Taxonomy" id="68175"/>
    <lineage>
        <taxon>Bacteria</taxon>
        <taxon>Bacillati</taxon>
        <taxon>Actinomycetota</taxon>
        <taxon>Actinomycetes</taxon>
        <taxon>Kitasatosporales</taxon>
        <taxon>Streptomycetaceae</taxon>
        <taxon>Streptomyces</taxon>
        <taxon>Streptomyces violaceusniger group</taxon>
    </lineage>
</organism>
<name>A0ABD5JRD1_9ACTN</name>
<dbReference type="EMBL" id="JAZBJQ010000119">
    <property type="protein sequence ID" value="MEE4590223.1"/>
    <property type="molecule type" value="Genomic_DNA"/>
</dbReference>
<reference evidence="2 3" key="1">
    <citation type="submission" date="2023-11" db="EMBL/GenBank/DDBJ databases">
        <title>30 novel species of actinomycetes from the DSMZ collection.</title>
        <authorList>
            <person name="Nouioui I."/>
        </authorList>
    </citation>
    <scope>NUCLEOTIDE SEQUENCE [LARGE SCALE GENOMIC DNA]</scope>
    <source>
        <strain evidence="2 3">DSM 41602</strain>
    </source>
</reference>